<sequence length="498" mass="55110">MELYLGIDIGTTHIKVCAADTNGRVVKTALRDQESRPVPGWGNCISPEELWDKTAACLEEVLSETEPGAVKGIGITSMAEAGVPVGRDGKPLMPIIPWNAWDSTEITGEEFPESLRGWGLYRKTGLLWHPKYTINQFLFLRKNNPRLLEQMDCFLSVSDYLLYCFTGERLMEESLACRTMLYNIHERKWDDELTELAGAAGRLPRVAGQGEDRPVLTKDMARRFGLREDVRVCTGGHDHLCAALAEDLKEGEVLNSMGTSEVYIGFLTQLPDQELLYKKGIQLGRFQGKYYWICNMPSSGASVEWLRSFLSVEGRPVPYESLMQIERQVPSRVMYLPFVNGAGSHRTGHGSGHENRNYQGSLLNLSMASGPMDAAQAVYEGIACESRVILELLEEAGIGAEKIICAGGGTGNPLLMQAKADITGRSFLISHMLQATALGAAAIAGGSRMKRNMDADSEKETISPADALREAYDKKYETYREILQKQYPMEREAGSLCS</sequence>
<evidence type="ECO:0000313" key="11">
    <source>
        <dbReference type="Proteomes" id="UP000094869"/>
    </source>
</evidence>
<evidence type="ECO:0000313" key="7">
    <source>
        <dbReference type="EMBL" id="ODR46878.1"/>
    </source>
</evidence>
<comment type="caution">
    <text evidence="6">The sequence shown here is derived from an EMBL/GenBank/DDBJ whole genome shotgun (WGS) entry which is preliminary data.</text>
</comment>
<dbReference type="Proteomes" id="UP000094271">
    <property type="component" value="Unassembled WGS sequence"/>
</dbReference>
<dbReference type="InterPro" id="IPR050406">
    <property type="entry name" value="FGGY_Carb_Kinase"/>
</dbReference>
<keyword evidence="3 6" id="KW-0418">Kinase</keyword>
<evidence type="ECO:0000256" key="1">
    <source>
        <dbReference type="ARBA" id="ARBA00009156"/>
    </source>
</evidence>
<dbReference type="CDD" id="cd07773">
    <property type="entry name" value="ASKHA_NBD_FGGY_FK"/>
    <property type="match status" value="1"/>
</dbReference>
<dbReference type="OrthoDB" id="9805576at2"/>
<dbReference type="Pfam" id="PF00370">
    <property type="entry name" value="FGGY_N"/>
    <property type="match status" value="1"/>
</dbReference>
<evidence type="ECO:0000259" key="4">
    <source>
        <dbReference type="Pfam" id="PF00370"/>
    </source>
</evidence>
<gene>
    <name evidence="6" type="primary">glpK_1</name>
    <name evidence="7" type="ORF">BEI59_24370</name>
    <name evidence="6" type="ORF">BEI61_01607</name>
    <name evidence="8" type="ORF">BEI63_10975</name>
</gene>
<dbReference type="InterPro" id="IPR018485">
    <property type="entry name" value="FGGY_C"/>
</dbReference>
<evidence type="ECO:0000259" key="5">
    <source>
        <dbReference type="Pfam" id="PF02782"/>
    </source>
</evidence>
<dbReference type="EC" id="2.7.1.30" evidence="6"/>
<organism evidence="6 9">
    <name type="scientific">Eisenbergiella tayi</name>
    <dbReference type="NCBI Taxonomy" id="1432052"/>
    <lineage>
        <taxon>Bacteria</taxon>
        <taxon>Bacillati</taxon>
        <taxon>Bacillota</taxon>
        <taxon>Clostridia</taxon>
        <taxon>Lachnospirales</taxon>
        <taxon>Lachnospiraceae</taxon>
        <taxon>Eisenbergiella</taxon>
    </lineage>
</organism>
<evidence type="ECO:0000313" key="8">
    <source>
        <dbReference type="EMBL" id="ODR57622.1"/>
    </source>
</evidence>
<comment type="similarity">
    <text evidence="1">Belongs to the FGGY kinase family.</text>
</comment>
<feature type="domain" description="Carbohydrate kinase FGGY C-terminal" evidence="5">
    <location>
        <begin position="254"/>
        <end position="445"/>
    </location>
</feature>
<protein>
    <submittedName>
        <fullName evidence="6">Glycerol kinase</fullName>
        <ecNumber evidence="6">2.7.1.30</ecNumber>
    </submittedName>
</protein>
<reference evidence="7 10" key="3">
    <citation type="submission" date="2016-08" db="EMBL/GenBank/DDBJ databases">
        <authorList>
            <person name="Seilhamer J.J."/>
        </authorList>
    </citation>
    <scope>NUCLEOTIDE SEQUENCE [LARGE SCALE GENOMIC DNA]</scope>
    <source>
        <strain evidence="7 10">NML150140-1</strain>
    </source>
</reference>
<dbReference type="Gene3D" id="3.30.420.40">
    <property type="match status" value="2"/>
</dbReference>
<evidence type="ECO:0000313" key="10">
    <source>
        <dbReference type="Proteomes" id="UP000094271"/>
    </source>
</evidence>
<reference evidence="8 11" key="2">
    <citation type="submission" date="2016-08" db="EMBL/GenBank/DDBJ databases">
        <title>Characterization of Isolates of Eisenbergiella tayi Derived from Blood Cultures, Using Whole Genome Sequencing.</title>
        <authorList>
            <person name="Bernier A.-M."/>
            <person name="Burdz T."/>
            <person name="Wiebe D."/>
            <person name="Bernard K."/>
        </authorList>
    </citation>
    <scope>NUCLEOTIDE SEQUENCE [LARGE SCALE GENOMIC DNA]</scope>
    <source>
        <strain evidence="8 11">NML120146</strain>
    </source>
</reference>
<keyword evidence="2 6" id="KW-0808">Transferase</keyword>
<name>A0A1E3AAG1_9FIRM</name>
<dbReference type="PIRSF" id="PIRSF000538">
    <property type="entry name" value="GlpK"/>
    <property type="match status" value="1"/>
</dbReference>
<dbReference type="Proteomes" id="UP000094067">
    <property type="component" value="Unassembled WGS sequence"/>
</dbReference>
<dbReference type="InterPro" id="IPR018484">
    <property type="entry name" value="FGGY_N"/>
</dbReference>
<evidence type="ECO:0000313" key="9">
    <source>
        <dbReference type="Proteomes" id="UP000094067"/>
    </source>
</evidence>
<dbReference type="PANTHER" id="PTHR43095:SF5">
    <property type="entry name" value="XYLULOSE KINASE"/>
    <property type="match status" value="1"/>
</dbReference>
<evidence type="ECO:0000256" key="2">
    <source>
        <dbReference type="ARBA" id="ARBA00022679"/>
    </source>
</evidence>
<feature type="domain" description="Carbohydrate kinase FGGY N-terminal" evidence="4">
    <location>
        <begin position="3"/>
        <end position="244"/>
    </location>
</feature>
<dbReference type="SUPFAM" id="SSF53067">
    <property type="entry name" value="Actin-like ATPase domain"/>
    <property type="match status" value="2"/>
</dbReference>
<dbReference type="GO" id="GO:0005975">
    <property type="term" value="P:carbohydrate metabolic process"/>
    <property type="evidence" value="ECO:0007669"/>
    <property type="project" value="InterPro"/>
</dbReference>
<evidence type="ECO:0000256" key="3">
    <source>
        <dbReference type="ARBA" id="ARBA00022777"/>
    </source>
</evidence>
<dbReference type="EMBL" id="MEHA01000022">
    <property type="protein sequence ID" value="ODR46878.1"/>
    <property type="molecule type" value="Genomic_DNA"/>
</dbReference>
<evidence type="ECO:0000313" key="6">
    <source>
        <dbReference type="EMBL" id="ODM05718.1"/>
    </source>
</evidence>
<reference evidence="6 9" key="1">
    <citation type="submission" date="2016-07" db="EMBL/GenBank/DDBJ databases">
        <title>Characterization of isolates of Eisenbergiella tayi derived from blood cultures, using whole genome sequencing.</title>
        <authorList>
            <person name="Burdz T."/>
            <person name="Wiebe D."/>
            <person name="Huynh C."/>
            <person name="Bernard K."/>
        </authorList>
    </citation>
    <scope>NUCLEOTIDE SEQUENCE [LARGE SCALE GENOMIC DNA]</scope>
    <source>
        <strain evidence="6 9">NML 110608</strain>
    </source>
</reference>
<dbReference type="RefSeq" id="WP_069151904.1">
    <property type="nucleotide sequence ID" value="NZ_DBFYTW010000201.1"/>
</dbReference>
<dbReference type="EMBL" id="MEHD01000021">
    <property type="protein sequence ID" value="ODR57622.1"/>
    <property type="molecule type" value="Genomic_DNA"/>
</dbReference>
<dbReference type="Proteomes" id="UP000094869">
    <property type="component" value="Unassembled WGS sequence"/>
</dbReference>
<dbReference type="InterPro" id="IPR000577">
    <property type="entry name" value="Carb_kinase_FGGY"/>
</dbReference>
<keyword evidence="11" id="KW-1185">Reference proteome</keyword>
<dbReference type="Pfam" id="PF02782">
    <property type="entry name" value="FGGY_C"/>
    <property type="match status" value="1"/>
</dbReference>
<dbReference type="PANTHER" id="PTHR43095">
    <property type="entry name" value="SUGAR KINASE"/>
    <property type="match status" value="1"/>
</dbReference>
<dbReference type="InterPro" id="IPR043129">
    <property type="entry name" value="ATPase_NBD"/>
</dbReference>
<dbReference type="GO" id="GO:0004370">
    <property type="term" value="F:glycerol kinase activity"/>
    <property type="evidence" value="ECO:0007669"/>
    <property type="project" value="UniProtKB-EC"/>
</dbReference>
<proteinExistence type="inferred from homology"/>
<dbReference type="AlphaFoldDB" id="A0A1E3AAG1"/>
<accession>A0A1E3AAG1</accession>
<dbReference type="EMBL" id="MCGH01000002">
    <property type="protein sequence ID" value="ODM05718.1"/>
    <property type="molecule type" value="Genomic_DNA"/>
</dbReference>